<protein>
    <submittedName>
        <fullName evidence="1">Uncharacterized protein</fullName>
    </submittedName>
</protein>
<accession>A0AAN1QLA2</accession>
<gene>
    <name evidence="1" type="ORF">DOP62_00885</name>
</gene>
<sequence>MKNLDNVQPQVILNAEKEYEIALQQGDLAQICAQAELVATSYLYLQSYNSEAYRLWKAIEKQDCDRFQAEESLTIKAQTIQNMGQLKAVMEQPVD</sequence>
<name>A0AAN1QLA2_SYNEL</name>
<dbReference type="EMBL" id="CP030139">
    <property type="protein sequence ID" value="AZB71471.1"/>
    <property type="molecule type" value="Genomic_DNA"/>
</dbReference>
<reference evidence="1 2" key="1">
    <citation type="journal article" date="2018" name="Sci. Rep.">
        <title>Genome Features and Biochemical Characteristics of a Robust, Fast Growing and Naturally Transformable Cyanobacterium Synechococcus elongatus PCC 11801 Isolated from India.</title>
        <authorList>
            <person name="Jaiswal D."/>
            <person name="Sengupta A."/>
            <person name="Sohoni S."/>
            <person name="Sengupta S."/>
            <person name="Phadnavis A.G."/>
            <person name="Pakrasi H.B."/>
            <person name="Wangikar P.P."/>
        </authorList>
    </citation>
    <scope>NUCLEOTIDE SEQUENCE [LARGE SCALE GENOMIC DNA]</scope>
    <source>
        <strain evidence="1 2">PCC 11801</strain>
    </source>
</reference>
<proteinExistence type="predicted"/>
<evidence type="ECO:0000313" key="2">
    <source>
        <dbReference type="Proteomes" id="UP000267249"/>
    </source>
</evidence>
<dbReference type="Proteomes" id="UP000267249">
    <property type="component" value="Chromosome"/>
</dbReference>
<evidence type="ECO:0000313" key="1">
    <source>
        <dbReference type="EMBL" id="AZB71471.1"/>
    </source>
</evidence>
<organism evidence="1 2">
    <name type="scientific">Synechococcus elongatus PCC 11801</name>
    <dbReference type="NCBI Taxonomy" id="2219813"/>
    <lineage>
        <taxon>Bacteria</taxon>
        <taxon>Bacillati</taxon>
        <taxon>Cyanobacteriota</taxon>
        <taxon>Cyanophyceae</taxon>
        <taxon>Synechococcales</taxon>
        <taxon>Synechococcaceae</taxon>
        <taxon>Synechococcus</taxon>
    </lineage>
</organism>
<dbReference type="AlphaFoldDB" id="A0AAN1QLA2"/>